<name>A0ACB6ZA01_THEGA</name>
<comment type="caution">
    <text evidence="1">The sequence shown here is derived from an EMBL/GenBank/DDBJ whole genome shotgun (WGS) entry which is preliminary data.</text>
</comment>
<accession>A0ACB6ZA01</accession>
<organism evidence="1 2">
    <name type="scientific">Thelephora ganbajun</name>
    <name type="common">Ganba fungus</name>
    <dbReference type="NCBI Taxonomy" id="370292"/>
    <lineage>
        <taxon>Eukaryota</taxon>
        <taxon>Fungi</taxon>
        <taxon>Dikarya</taxon>
        <taxon>Basidiomycota</taxon>
        <taxon>Agaricomycotina</taxon>
        <taxon>Agaricomycetes</taxon>
        <taxon>Thelephorales</taxon>
        <taxon>Thelephoraceae</taxon>
        <taxon>Thelephora</taxon>
    </lineage>
</organism>
<dbReference type="Proteomes" id="UP000886501">
    <property type="component" value="Unassembled WGS sequence"/>
</dbReference>
<sequence length="95" mass="10887">MQSSDSMHKRLVKEAVGWAWLRHENILPFIGIATQPIRFSMVSEWMPNGDIMSFIAHNPNQNLFPLLIDTAVGLQYLHRNDFVHGNLKGVMKQIS</sequence>
<gene>
    <name evidence="1" type="ORF">BDM02DRAFT_3021911</name>
</gene>
<protein>
    <submittedName>
        <fullName evidence="1">Uncharacterized protein</fullName>
    </submittedName>
</protein>
<reference evidence="1" key="1">
    <citation type="submission" date="2019-10" db="EMBL/GenBank/DDBJ databases">
        <authorList>
            <consortium name="DOE Joint Genome Institute"/>
            <person name="Kuo A."/>
            <person name="Miyauchi S."/>
            <person name="Kiss E."/>
            <person name="Drula E."/>
            <person name="Kohler A."/>
            <person name="Sanchez-Garcia M."/>
            <person name="Andreopoulos B."/>
            <person name="Barry K.W."/>
            <person name="Bonito G."/>
            <person name="Buee M."/>
            <person name="Carver A."/>
            <person name="Chen C."/>
            <person name="Cichocki N."/>
            <person name="Clum A."/>
            <person name="Culley D."/>
            <person name="Crous P.W."/>
            <person name="Fauchery L."/>
            <person name="Girlanda M."/>
            <person name="Hayes R."/>
            <person name="Keri Z."/>
            <person name="Labutti K."/>
            <person name="Lipzen A."/>
            <person name="Lombard V."/>
            <person name="Magnuson J."/>
            <person name="Maillard F."/>
            <person name="Morin E."/>
            <person name="Murat C."/>
            <person name="Nolan M."/>
            <person name="Ohm R."/>
            <person name="Pangilinan J."/>
            <person name="Pereira M."/>
            <person name="Perotto S."/>
            <person name="Peter M."/>
            <person name="Riley R."/>
            <person name="Sitrit Y."/>
            <person name="Stielow B."/>
            <person name="Szollosi G."/>
            <person name="Zifcakova L."/>
            <person name="Stursova M."/>
            <person name="Spatafora J.W."/>
            <person name="Tedersoo L."/>
            <person name="Vaario L.-M."/>
            <person name="Yamada A."/>
            <person name="Yan M."/>
            <person name="Wang P."/>
            <person name="Xu J."/>
            <person name="Bruns T."/>
            <person name="Baldrian P."/>
            <person name="Vilgalys R."/>
            <person name="Henrissat B."/>
            <person name="Grigoriev I.V."/>
            <person name="Hibbett D."/>
            <person name="Nagy L.G."/>
            <person name="Martin F.M."/>
        </authorList>
    </citation>
    <scope>NUCLEOTIDE SEQUENCE</scope>
    <source>
        <strain evidence="1">P2</strain>
    </source>
</reference>
<evidence type="ECO:0000313" key="2">
    <source>
        <dbReference type="Proteomes" id="UP000886501"/>
    </source>
</evidence>
<reference evidence="1" key="2">
    <citation type="journal article" date="2020" name="Nat. Commun.">
        <title>Large-scale genome sequencing of mycorrhizal fungi provides insights into the early evolution of symbiotic traits.</title>
        <authorList>
            <person name="Miyauchi S."/>
            <person name="Kiss E."/>
            <person name="Kuo A."/>
            <person name="Drula E."/>
            <person name="Kohler A."/>
            <person name="Sanchez-Garcia M."/>
            <person name="Morin E."/>
            <person name="Andreopoulos B."/>
            <person name="Barry K.W."/>
            <person name="Bonito G."/>
            <person name="Buee M."/>
            <person name="Carver A."/>
            <person name="Chen C."/>
            <person name="Cichocki N."/>
            <person name="Clum A."/>
            <person name="Culley D."/>
            <person name="Crous P.W."/>
            <person name="Fauchery L."/>
            <person name="Girlanda M."/>
            <person name="Hayes R.D."/>
            <person name="Keri Z."/>
            <person name="LaButti K."/>
            <person name="Lipzen A."/>
            <person name="Lombard V."/>
            <person name="Magnuson J."/>
            <person name="Maillard F."/>
            <person name="Murat C."/>
            <person name="Nolan M."/>
            <person name="Ohm R.A."/>
            <person name="Pangilinan J."/>
            <person name="Pereira M.F."/>
            <person name="Perotto S."/>
            <person name="Peter M."/>
            <person name="Pfister S."/>
            <person name="Riley R."/>
            <person name="Sitrit Y."/>
            <person name="Stielow J.B."/>
            <person name="Szollosi G."/>
            <person name="Zifcakova L."/>
            <person name="Stursova M."/>
            <person name="Spatafora J.W."/>
            <person name="Tedersoo L."/>
            <person name="Vaario L.M."/>
            <person name="Yamada A."/>
            <person name="Yan M."/>
            <person name="Wang P."/>
            <person name="Xu J."/>
            <person name="Bruns T."/>
            <person name="Baldrian P."/>
            <person name="Vilgalys R."/>
            <person name="Dunand C."/>
            <person name="Henrissat B."/>
            <person name="Grigoriev I.V."/>
            <person name="Hibbett D."/>
            <person name="Nagy L.G."/>
            <person name="Martin F.M."/>
        </authorList>
    </citation>
    <scope>NUCLEOTIDE SEQUENCE</scope>
    <source>
        <strain evidence="1">P2</strain>
    </source>
</reference>
<dbReference type="EMBL" id="MU118058">
    <property type="protein sequence ID" value="KAF9646422.1"/>
    <property type="molecule type" value="Genomic_DNA"/>
</dbReference>
<evidence type="ECO:0000313" key="1">
    <source>
        <dbReference type="EMBL" id="KAF9646422.1"/>
    </source>
</evidence>
<keyword evidence="2" id="KW-1185">Reference proteome</keyword>
<proteinExistence type="predicted"/>